<keyword evidence="2 4" id="KW-0175">Coiled coil</keyword>
<dbReference type="PANTHER" id="PTHR23239:SF358">
    <property type="entry name" value="KERATIN, TYPE I CYTOSKELETAL 18"/>
    <property type="match status" value="1"/>
</dbReference>
<feature type="coiled-coil region" evidence="4">
    <location>
        <begin position="211"/>
        <end position="317"/>
    </location>
</feature>
<evidence type="ECO:0000256" key="2">
    <source>
        <dbReference type="ARBA" id="ARBA00023054"/>
    </source>
</evidence>
<evidence type="ECO:0000259" key="6">
    <source>
        <dbReference type="PROSITE" id="PS51842"/>
    </source>
</evidence>
<dbReference type="Gene3D" id="1.20.5.1160">
    <property type="entry name" value="Vasodilator-stimulated phosphoprotein"/>
    <property type="match status" value="1"/>
</dbReference>
<evidence type="ECO:0000256" key="1">
    <source>
        <dbReference type="ARBA" id="ARBA00022754"/>
    </source>
</evidence>
<evidence type="ECO:0000313" key="8">
    <source>
        <dbReference type="Proteomes" id="UP000606274"/>
    </source>
</evidence>
<proteinExistence type="inferred from homology"/>
<dbReference type="InterPro" id="IPR002957">
    <property type="entry name" value="Keratin_I"/>
</dbReference>
<comment type="caution">
    <text evidence="7">The sequence shown here is derived from an EMBL/GenBank/DDBJ whole genome shotgun (WGS) entry which is preliminary data.</text>
</comment>
<dbReference type="InterPro" id="IPR018039">
    <property type="entry name" value="IF_conserved"/>
</dbReference>
<dbReference type="GO" id="GO:0005882">
    <property type="term" value="C:intermediate filament"/>
    <property type="evidence" value="ECO:0007669"/>
    <property type="project" value="UniProtKB-KW"/>
</dbReference>
<dbReference type="FunFam" id="1.20.5.500:FF:000001">
    <property type="entry name" value="Type II keratin 23"/>
    <property type="match status" value="1"/>
</dbReference>
<evidence type="ECO:0000256" key="5">
    <source>
        <dbReference type="SAM" id="MobiDB-lite"/>
    </source>
</evidence>
<dbReference type="AlphaFoldDB" id="A0A8T0BS19"/>
<dbReference type="Gene3D" id="1.20.5.170">
    <property type="match status" value="1"/>
</dbReference>
<dbReference type="Pfam" id="PF00038">
    <property type="entry name" value="Filament"/>
    <property type="match status" value="1"/>
</dbReference>
<feature type="region of interest" description="Disordered" evidence="5">
    <location>
        <begin position="671"/>
        <end position="717"/>
    </location>
</feature>
<evidence type="ECO:0000256" key="3">
    <source>
        <dbReference type="RuleBase" id="RU000685"/>
    </source>
</evidence>
<gene>
    <name evidence="7" type="ORF">HF521_016053</name>
</gene>
<keyword evidence="1 3" id="KW-0403">Intermediate filament</keyword>
<dbReference type="Gene3D" id="1.20.5.500">
    <property type="entry name" value="Single helix bin"/>
    <property type="match status" value="1"/>
</dbReference>
<feature type="compositionally biased region" description="Basic and acidic residues" evidence="5">
    <location>
        <begin position="671"/>
        <end position="683"/>
    </location>
</feature>
<feature type="domain" description="IF rod" evidence="6">
    <location>
        <begin position="41"/>
        <end position="353"/>
    </location>
</feature>
<dbReference type="FunFam" id="1.20.5.170:FF:000002">
    <property type="entry name" value="Type I keratin KA11"/>
    <property type="match status" value="1"/>
</dbReference>
<protein>
    <recommendedName>
        <fullName evidence="6">IF rod domain-containing protein</fullName>
    </recommendedName>
</protein>
<evidence type="ECO:0000313" key="7">
    <source>
        <dbReference type="EMBL" id="KAF7709203.1"/>
    </source>
</evidence>
<dbReference type="PROSITE" id="PS00226">
    <property type="entry name" value="IF_ROD_1"/>
    <property type="match status" value="1"/>
</dbReference>
<name>A0A8T0BS19_SILME</name>
<dbReference type="SUPFAM" id="SSF64593">
    <property type="entry name" value="Intermediate filament protein, coiled coil region"/>
    <property type="match status" value="2"/>
</dbReference>
<keyword evidence="8" id="KW-1185">Reference proteome</keyword>
<dbReference type="EMBL" id="JABFDY010000003">
    <property type="protein sequence ID" value="KAF7709203.1"/>
    <property type="molecule type" value="Genomic_DNA"/>
</dbReference>
<dbReference type="PANTHER" id="PTHR23239">
    <property type="entry name" value="INTERMEDIATE FILAMENT"/>
    <property type="match status" value="1"/>
</dbReference>
<feature type="region of interest" description="Disordered" evidence="5">
    <location>
        <begin position="381"/>
        <end position="400"/>
    </location>
</feature>
<dbReference type="GO" id="GO:0005198">
    <property type="term" value="F:structural molecule activity"/>
    <property type="evidence" value="ECO:0007669"/>
    <property type="project" value="InterPro"/>
</dbReference>
<dbReference type="InterPro" id="IPR039008">
    <property type="entry name" value="IF_rod_dom"/>
</dbReference>
<feature type="coiled-coil region" evidence="4">
    <location>
        <begin position="45"/>
        <end position="86"/>
    </location>
</feature>
<accession>A0A8T0BS19</accession>
<dbReference type="PRINTS" id="PR01248">
    <property type="entry name" value="TYPE1KERATIN"/>
</dbReference>
<dbReference type="PROSITE" id="PS51842">
    <property type="entry name" value="IF_ROD_2"/>
    <property type="match status" value="1"/>
</dbReference>
<reference evidence="7" key="1">
    <citation type="submission" date="2020-08" db="EMBL/GenBank/DDBJ databases">
        <title>Chromosome-level assembly of Southern catfish (Silurus meridionalis) provides insights into visual adaptation to the nocturnal and benthic lifestyles.</title>
        <authorList>
            <person name="Zhang Y."/>
            <person name="Wang D."/>
            <person name="Peng Z."/>
        </authorList>
    </citation>
    <scope>NUCLEOTIDE SEQUENCE</scope>
    <source>
        <strain evidence="7">SWU-2019-XX</strain>
        <tissue evidence="7">Muscle</tissue>
    </source>
</reference>
<evidence type="ECO:0000256" key="4">
    <source>
        <dbReference type="SAM" id="Coils"/>
    </source>
</evidence>
<dbReference type="SMART" id="SM01391">
    <property type="entry name" value="Filament"/>
    <property type="match status" value="1"/>
</dbReference>
<comment type="similarity">
    <text evidence="3">Belongs to the intermediate filament family.</text>
</comment>
<organism evidence="7 8">
    <name type="scientific">Silurus meridionalis</name>
    <name type="common">Southern catfish</name>
    <name type="synonym">Silurus soldatovi meridionalis</name>
    <dbReference type="NCBI Taxonomy" id="175797"/>
    <lineage>
        <taxon>Eukaryota</taxon>
        <taxon>Metazoa</taxon>
        <taxon>Chordata</taxon>
        <taxon>Craniata</taxon>
        <taxon>Vertebrata</taxon>
        <taxon>Euteleostomi</taxon>
        <taxon>Actinopterygii</taxon>
        <taxon>Neopterygii</taxon>
        <taxon>Teleostei</taxon>
        <taxon>Ostariophysi</taxon>
        <taxon>Siluriformes</taxon>
        <taxon>Siluridae</taxon>
        <taxon>Silurus</taxon>
    </lineage>
</organism>
<dbReference type="Proteomes" id="UP000606274">
    <property type="component" value="Unassembled WGS sequence"/>
</dbReference>
<sequence>MSREVRASSLSAEARLGHARSPLRFSAPFNGTGDAMHPGEEKETMRGLNERLADYLCQVRLLEEANSRLEAQIKEVLTEKRAAGQRDWSGYERTISTLKDQIKEMIMDNARILLQLDNGKLAADDFKVKFEAEFAVRGAVEEDITKLRKMIDDTHISSMQLESHIEILTEELIYLKKNHEEDVASIKGQIKNSSVDVQMEAAKGQDLSETIDNIRKQYDKAVQKNREETEAWYQNKFENISAEVSRNTDALQQGKSELNELRRQKQGLEIELQGMHSMKHSLEDTLNETLGRYSQNVNSHNRVIQQLEVELADVHAQVMRQGAEYQALLNIKSKLEEEIATYHGLLEGIGLPSNYMGDSELDEDGDFRGMGAREELDIKDVVPPEDGDVNDKGTFEDGNVGGNGGFDESVEFSLEQALNAAPRILNPDPTLNNKIVEEQIVSEKDLELNAANTAMNKQHDQEEDGREIKEDQVILGEMVEKTEISVVDTMVEEVEEVVSPVVEIRVEKMESTLVATQAEKVEKTEIPEVHSQVEKMESPVVNTQAEKVEKTEIPEVHSQVEKMESPVVNTQAEKVEKTEIPEVHSQVEKMESPVVDTQAEKVEKTEIPEVHSQVEKMESPVVDTQAEKVEKTEIPEVHSQVEKMESPVVNTQAEKVEKTEIPEVDSQVEKVHMETTQAEEKVPLKPAVENNNAAEEKKEDGEDPENPEAEPLKKVEE</sequence>